<evidence type="ECO:0000313" key="2">
    <source>
        <dbReference type="EMBL" id="KAK6728451.1"/>
    </source>
</evidence>
<feature type="compositionally biased region" description="Polar residues" evidence="1">
    <location>
        <begin position="469"/>
        <end position="493"/>
    </location>
</feature>
<sequence length="523" mass="57831">MISTRKETMKSMECLEVGKCVSIELLYTFENTKSESPKTRYERLSKINLGLETDSRRGTGLEVTFIRSFPFLQSSKAEGALTVGETARMLKVPAALLGAEQPRNCTRQQSPLGLAHVSPLYLGMSLMGNMLHGKTSGKDSFSTEMPSYIRSQQREREKLHCTLLNASKQGDRIVKTPHRYSADDYPPARRSTPRKRKNHDGNPRSKIKNDGQAAHVLMRTAHHQRETPSLNEEETNRSFLSDVDVPTSPMGMRESAQHETSSTPVNRRGPGIDVLIRTQNDATTDARARVGSTPSPPSDVGMPGGAAQWTPESCHLDENGNVNPFVLPTPPLGTPQPANLLHDPTRNPVWTPYRPQAAALTDNAMMNFYTQQAVSALITSNMIAQNMQQQQYGQLPFLNWNAIPAYNMTQPLLNGHVADCDACVKRTVEVFADHFVNAFVTAVANKFPTGTVQHTCQRHLTDGGVAASRSDSSATIPAYSNTNHDNANTTAVPNNIPKPKAQPAFRPTYLVFAKHHIDYIREY</sequence>
<name>A0ABR1BPV9_NECAM</name>
<accession>A0ABR1BPV9</accession>
<keyword evidence="3" id="KW-1185">Reference proteome</keyword>
<dbReference type="Proteomes" id="UP001303046">
    <property type="component" value="Unassembled WGS sequence"/>
</dbReference>
<comment type="caution">
    <text evidence="2">The sequence shown here is derived from an EMBL/GenBank/DDBJ whole genome shotgun (WGS) entry which is preliminary data.</text>
</comment>
<dbReference type="EMBL" id="JAVFWL010000001">
    <property type="protein sequence ID" value="KAK6728451.1"/>
    <property type="molecule type" value="Genomic_DNA"/>
</dbReference>
<evidence type="ECO:0000256" key="1">
    <source>
        <dbReference type="SAM" id="MobiDB-lite"/>
    </source>
</evidence>
<feature type="compositionally biased region" description="Basic and acidic residues" evidence="1">
    <location>
        <begin position="199"/>
        <end position="209"/>
    </location>
</feature>
<reference evidence="2 3" key="1">
    <citation type="submission" date="2023-08" db="EMBL/GenBank/DDBJ databases">
        <title>A Necator americanus chromosomal reference genome.</title>
        <authorList>
            <person name="Ilik V."/>
            <person name="Petrzelkova K.J."/>
            <person name="Pardy F."/>
            <person name="Fuh T."/>
            <person name="Niatou-Singa F.S."/>
            <person name="Gouil Q."/>
            <person name="Baker L."/>
            <person name="Ritchie M.E."/>
            <person name="Jex A.R."/>
            <person name="Gazzola D."/>
            <person name="Li H."/>
            <person name="Toshio Fujiwara R."/>
            <person name="Zhan B."/>
            <person name="Aroian R.V."/>
            <person name="Pafco B."/>
            <person name="Schwarz E.M."/>
        </authorList>
    </citation>
    <scope>NUCLEOTIDE SEQUENCE [LARGE SCALE GENOMIC DNA]</scope>
    <source>
        <strain evidence="2 3">Aroian</strain>
        <tissue evidence="2">Whole animal</tissue>
    </source>
</reference>
<organism evidence="2 3">
    <name type="scientific">Necator americanus</name>
    <name type="common">Human hookworm</name>
    <dbReference type="NCBI Taxonomy" id="51031"/>
    <lineage>
        <taxon>Eukaryota</taxon>
        <taxon>Metazoa</taxon>
        <taxon>Ecdysozoa</taxon>
        <taxon>Nematoda</taxon>
        <taxon>Chromadorea</taxon>
        <taxon>Rhabditida</taxon>
        <taxon>Rhabditina</taxon>
        <taxon>Rhabditomorpha</taxon>
        <taxon>Strongyloidea</taxon>
        <taxon>Ancylostomatidae</taxon>
        <taxon>Bunostominae</taxon>
        <taxon>Necator</taxon>
    </lineage>
</organism>
<gene>
    <name evidence="2" type="primary">Necator_chrI.g1969</name>
    <name evidence="2" type="ORF">RB195_005843</name>
</gene>
<feature type="region of interest" description="Disordered" evidence="1">
    <location>
        <begin position="164"/>
        <end position="307"/>
    </location>
</feature>
<feature type="region of interest" description="Disordered" evidence="1">
    <location>
        <begin position="463"/>
        <end position="496"/>
    </location>
</feature>
<evidence type="ECO:0000313" key="3">
    <source>
        <dbReference type="Proteomes" id="UP001303046"/>
    </source>
</evidence>
<proteinExistence type="predicted"/>
<protein>
    <submittedName>
        <fullName evidence="2">Uncharacterized protein</fullName>
    </submittedName>
</protein>